<comment type="caution">
    <text evidence="2">The sequence shown here is derived from an EMBL/GenBank/DDBJ whole genome shotgun (WGS) entry which is preliminary data.</text>
</comment>
<dbReference type="AlphaFoldDB" id="A0A852Z6J2"/>
<dbReference type="EMBL" id="JACBZH010000001">
    <property type="protein sequence ID" value="NYH87993.1"/>
    <property type="molecule type" value="Genomic_DNA"/>
</dbReference>
<feature type="domain" description="Polymerase nucleotidyl transferase" evidence="1">
    <location>
        <begin position="13"/>
        <end position="53"/>
    </location>
</feature>
<reference evidence="2 3" key="1">
    <citation type="submission" date="2020-07" db="EMBL/GenBank/DDBJ databases">
        <title>Sequencing the genomes of 1000 actinobacteria strains.</title>
        <authorList>
            <person name="Klenk H.-P."/>
        </authorList>
    </citation>
    <scope>NUCLEOTIDE SEQUENCE [LARGE SCALE GENOMIC DNA]</scope>
    <source>
        <strain evidence="2 3">DSM 18448</strain>
    </source>
</reference>
<evidence type="ECO:0000259" key="1">
    <source>
        <dbReference type="Pfam" id="PF01909"/>
    </source>
</evidence>
<keyword evidence="2" id="KW-0808">Transferase</keyword>
<dbReference type="Proteomes" id="UP000579605">
    <property type="component" value="Unassembled WGS sequence"/>
</dbReference>
<proteinExistence type="predicted"/>
<accession>A0A852Z6J2</accession>
<evidence type="ECO:0000313" key="2">
    <source>
        <dbReference type="EMBL" id="NYH87993.1"/>
    </source>
</evidence>
<dbReference type="InterPro" id="IPR043519">
    <property type="entry name" value="NT_sf"/>
</dbReference>
<organism evidence="2 3">
    <name type="scientific">Actinopolymorpha rutila</name>
    <dbReference type="NCBI Taxonomy" id="446787"/>
    <lineage>
        <taxon>Bacteria</taxon>
        <taxon>Bacillati</taxon>
        <taxon>Actinomycetota</taxon>
        <taxon>Actinomycetes</taxon>
        <taxon>Propionibacteriales</taxon>
        <taxon>Actinopolymorphaceae</taxon>
        <taxon>Actinopolymorpha</taxon>
    </lineage>
</organism>
<evidence type="ECO:0000313" key="3">
    <source>
        <dbReference type="Proteomes" id="UP000579605"/>
    </source>
</evidence>
<dbReference type="CDD" id="cd05403">
    <property type="entry name" value="NT_KNTase_like"/>
    <property type="match status" value="1"/>
</dbReference>
<protein>
    <submittedName>
        <fullName evidence="2">Putative nucleotidyltransferase</fullName>
    </submittedName>
</protein>
<dbReference type="GO" id="GO:0016779">
    <property type="term" value="F:nucleotidyltransferase activity"/>
    <property type="evidence" value="ECO:0007669"/>
    <property type="project" value="InterPro"/>
</dbReference>
<dbReference type="RefSeq" id="WP_179785967.1">
    <property type="nucleotide sequence ID" value="NZ_BAAARR010000004.1"/>
</dbReference>
<name>A0A852Z6J2_9ACTN</name>
<dbReference type="Pfam" id="PF01909">
    <property type="entry name" value="NTP_transf_2"/>
    <property type="match status" value="1"/>
</dbReference>
<gene>
    <name evidence="2" type="ORF">F4554_000631</name>
</gene>
<dbReference type="Gene3D" id="3.30.460.10">
    <property type="entry name" value="Beta Polymerase, domain 2"/>
    <property type="match status" value="1"/>
</dbReference>
<keyword evidence="3" id="KW-1185">Reference proteome</keyword>
<dbReference type="SUPFAM" id="SSF81301">
    <property type="entry name" value="Nucleotidyltransferase"/>
    <property type="match status" value="1"/>
</dbReference>
<dbReference type="InterPro" id="IPR002934">
    <property type="entry name" value="Polymerase_NTP_transf_dom"/>
</dbReference>
<sequence length="271" mass="30042">MKNEVLWQFDTCEQLSTILSAEPSVRALWLAGSLARGDADRVSDIDLVAVIVGAPLDEAASRIETRLAAEFEPVLQRNRGDENFRLLNFVTDDWTRFDLSMFTAEAIGRSKLRGLRTLFDKDGLDLPVSQGEPPKTEVAPEQVWFVVSEFIRVLGLLPVVIHRGDLVGASIGCGLLREHLVTLLRYEQTGRTMRGALNETKSLSPAATSAILGLPALAAEKSSIIEFNRACWDVLVRFGPRISQQYDVEWPTALVRAVRSRLARELAVELS</sequence>